<gene>
    <name evidence="4" type="ORF">BSTOLATCC_MIC12925</name>
</gene>
<dbReference type="InterPro" id="IPR001611">
    <property type="entry name" value="Leu-rich_rpt"/>
</dbReference>
<evidence type="ECO:0000256" key="1">
    <source>
        <dbReference type="ARBA" id="ARBA00022614"/>
    </source>
</evidence>
<evidence type="ECO:0000259" key="3">
    <source>
        <dbReference type="Pfam" id="PF04695"/>
    </source>
</evidence>
<dbReference type="Proteomes" id="UP001162131">
    <property type="component" value="Unassembled WGS sequence"/>
</dbReference>
<dbReference type="InterPro" id="IPR006785">
    <property type="entry name" value="Pex14_N"/>
</dbReference>
<proteinExistence type="predicted"/>
<dbReference type="AlphaFoldDB" id="A0AAU9IN10"/>
<dbReference type="InterPro" id="IPR003591">
    <property type="entry name" value="Leu-rich_rpt_typical-subtyp"/>
</dbReference>
<dbReference type="GO" id="GO:0005737">
    <property type="term" value="C:cytoplasm"/>
    <property type="evidence" value="ECO:0007669"/>
    <property type="project" value="TreeGrafter"/>
</dbReference>
<reference evidence="4" key="1">
    <citation type="submission" date="2021-09" db="EMBL/GenBank/DDBJ databases">
        <authorList>
            <consortium name="AG Swart"/>
            <person name="Singh M."/>
            <person name="Singh A."/>
            <person name="Seah K."/>
            <person name="Emmerich C."/>
        </authorList>
    </citation>
    <scope>NUCLEOTIDE SEQUENCE</scope>
    <source>
        <strain evidence="4">ATCC30299</strain>
    </source>
</reference>
<dbReference type="Gene3D" id="1.10.10.10">
    <property type="entry name" value="Winged helix-like DNA-binding domain superfamily/Winged helix DNA-binding domain"/>
    <property type="match status" value="1"/>
</dbReference>
<keyword evidence="2" id="KW-0677">Repeat</keyword>
<dbReference type="Pfam" id="PF04695">
    <property type="entry name" value="Pex14_N"/>
    <property type="match status" value="1"/>
</dbReference>
<dbReference type="InterPro" id="IPR050216">
    <property type="entry name" value="LRR_domain-containing"/>
</dbReference>
<accession>A0AAU9IN10</accession>
<feature type="domain" description="Peroxisome membrane anchor protein Pex14p N-terminal" evidence="3">
    <location>
        <begin position="2"/>
        <end position="43"/>
    </location>
</feature>
<keyword evidence="5" id="KW-1185">Reference proteome</keyword>
<dbReference type="SMART" id="SM00369">
    <property type="entry name" value="LRR_TYP"/>
    <property type="match status" value="3"/>
</dbReference>
<evidence type="ECO:0000256" key="2">
    <source>
        <dbReference type="ARBA" id="ARBA00022737"/>
    </source>
</evidence>
<protein>
    <recommendedName>
        <fullName evidence="3">Peroxisome membrane anchor protein Pex14p N-terminal domain-containing protein</fullName>
    </recommendedName>
</protein>
<organism evidence="4 5">
    <name type="scientific">Blepharisma stoltei</name>
    <dbReference type="NCBI Taxonomy" id="1481888"/>
    <lineage>
        <taxon>Eukaryota</taxon>
        <taxon>Sar</taxon>
        <taxon>Alveolata</taxon>
        <taxon>Ciliophora</taxon>
        <taxon>Postciliodesmatophora</taxon>
        <taxon>Heterotrichea</taxon>
        <taxon>Heterotrichida</taxon>
        <taxon>Blepharismidae</taxon>
        <taxon>Blepharisma</taxon>
    </lineage>
</organism>
<keyword evidence="1" id="KW-0433">Leucine-rich repeat</keyword>
<name>A0AAU9IN10_9CILI</name>
<dbReference type="InterPro" id="IPR036388">
    <property type="entry name" value="WH-like_DNA-bd_sf"/>
</dbReference>
<comment type="caution">
    <text evidence="4">The sequence shown here is derived from an EMBL/GenBank/DDBJ whole genome shotgun (WGS) entry which is preliminary data.</text>
</comment>
<dbReference type="Pfam" id="PF13855">
    <property type="entry name" value="LRR_8"/>
    <property type="match status" value="1"/>
</dbReference>
<dbReference type="InterPro" id="IPR032675">
    <property type="entry name" value="LRR_dom_sf"/>
</dbReference>
<dbReference type="PROSITE" id="PS51450">
    <property type="entry name" value="LRR"/>
    <property type="match status" value="4"/>
</dbReference>
<evidence type="ECO:0000313" key="5">
    <source>
        <dbReference type="Proteomes" id="UP001162131"/>
    </source>
</evidence>
<dbReference type="SUPFAM" id="SSF52058">
    <property type="entry name" value="L domain-like"/>
    <property type="match status" value="1"/>
</dbReference>
<evidence type="ECO:0000313" key="4">
    <source>
        <dbReference type="EMBL" id="CAG9315151.1"/>
    </source>
</evidence>
<sequence>MNEKLIVTAVNFLKNPKVQSAPKEKQIEFLKKKGLNDEDIAEAYKRVESSSKTEMATSLAPSPTLATQVPSYSSLKTTTLGLDRRGLTVLPPLIGISHLRILVISNNEFVSIPKEINLLQDLEILNASHNKLKNDGIPDELFDLSSLSYLNLAHNELTSLERFGRFLRLEKLNVAYNSIEEIPDEICYMQELKYLWIQNNKLKKVTKYLGLMSSLRMALLLGNEDLPELLKNATTKNLHAILDTLK</sequence>
<dbReference type="Pfam" id="PF00560">
    <property type="entry name" value="LRR_1"/>
    <property type="match status" value="1"/>
</dbReference>
<dbReference type="PANTHER" id="PTHR48051">
    <property type="match status" value="1"/>
</dbReference>
<dbReference type="PANTHER" id="PTHR48051:SF54">
    <property type="entry name" value="LEUCINE-RICH REPEAT-CONTAINING PROTEIN"/>
    <property type="match status" value="1"/>
</dbReference>
<dbReference type="Gene3D" id="3.80.10.10">
    <property type="entry name" value="Ribonuclease Inhibitor"/>
    <property type="match status" value="2"/>
</dbReference>
<dbReference type="EMBL" id="CAJZBQ010000013">
    <property type="protein sequence ID" value="CAG9315151.1"/>
    <property type="molecule type" value="Genomic_DNA"/>
</dbReference>